<feature type="region of interest" description="Disordered" evidence="1">
    <location>
        <begin position="52"/>
        <end position="143"/>
    </location>
</feature>
<keyword evidence="2" id="KW-1133">Transmembrane helix</keyword>
<dbReference type="Proteomes" id="UP000324748">
    <property type="component" value="Unassembled WGS sequence"/>
</dbReference>
<feature type="compositionally biased region" description="Polar residues" evidence="1">
    <location>
        <begin position="53"/>
        <end position="67"/>
    </location>
</feature>
<organism evidence="4 6">
    <name type="scientific">Puccinia graminis f. sp. tritici</name>
    <dbReference type="NCBI Taxonomy" id="56615"/>
    <lineage>
        <taxon>Eukaryota</taxon>
        <taxon>Fungi</taxon>
        <taxon>Dikarya</taxon>
        <taxon>Basidiomycota</taxon>
        <taxon>Pucciniomycotina</taxon>
        <taxon>Pucciniomycetes</taxon>
        <taxon>Pucciniales</taxon>
        <taxon>Pucciniaceae</taxon>
        <taxon>Puccinia</taxon>
    </lineage>
</organism>
<feature type="transmembrane region" description="Helical" evidence="2">
    <location>
        <begin position="20"/>
        <end position="45"/>
    </location>
</feature>
<reference evidence="5 6" key="1">
    <citation type="submission" date="2019-05" db="EMBL/GenBank/DDBJ databases">
        <title>Emergence of the Ug99 lineage of the wheat stem rust pathogen through somatic hybridization.</title>
        <authorList>
            <person name="Li F."/>
            <person name="Upadhyaya N.M."/>
            <person name="Sperschneider J."/>
            <person name="Matny O."/>
            <person name="Nguyen-Phuc H."/>
            <person name="Mago R."/>
            <person name="Raley C."/>
            <person name="Miller M.E."/>
            <person name="Silverstein K.A.T."/>
            <person name="Henningsen E."/>
            <person name="Hirsch C.D."/>
            <person name="Visser B."/>
            <person name="Pretorius Z.A."/>
            <person name="Steffenson B.J."/>
            <person name="Schwessinger B."/>
            <person name="Dodds P.N."/>
            <person name="Figueroa M."/>
        </authorList>
    </citation>
    <scope>NUCLEOTIDE SEQUENCE [LARGE SCALE GENOMIC DNA]</scope>
    <source>
        <strain evidence="3">21-0</strain>
        <strain evidence="4 6">Ug99</strain>
    </source>
</reference>
<dbReference type="EMBL" id="VSWC01000197">
    <property type="protein sequence ID" value="KAA1064503.1"/>
    <property type="molecule type" value="Genomic_DNA"/>
</dbReference>
<feature type="compositionally biased region" description="Acidic residues" evidence="1">
    <location>
        <begin position="115"/>
        <end position="124"/>
    </location>
</feature>
<proteinExistence type="predicted"/>
<keyword evidence="5" id="KW-1185">Reference proteome</keyword>
<evidence type="ECO:0000256" key="2">
    <source>
        <dbReference type="SAM" id="Phobius"/>
    </source>
</evidence>
<gene>
    <name evidence="3" type="ORF">PGT21_005698</name>
    <name evidence="4" type="ORF">PGTUg99_002895</name>
</gene>
<feature type="compositionally biased region" description="Polar residues" evidence="1">
    <location>
        <begin position="86"/>
        <end position="95"/>
    </location>
</feature>
<dbReference type="AlphaFoldDB" id="A0A5B0RGL9"/>
<accession>A0A5B0RGL9</accession>
<evidence type="ECO:0000313" key="5">
    <source>
        <dbReference type="Proteomes" id="UP000324748"/>
    </source>
</evidence>
<evidence type="ECO:0000313" key="4">
    <source>
        <dbReference type="EMBL" id="KAA1125006.1"/>
    </source>
</evidence>
<evidence type="ECO:0000313" key="3">
    <source>
        <dbReference type="EMBL" id="KAA1064503.1"/>
    </source>
</evidence>
<dbReference type="EMBL" id="VDEP01000190">
    <property type="protein sequence ID" value="KAA1125006.1"/>
    <property type="molecule type" value="Genomic_DNA"/>
</dbReference>
<name>A0A5B0RGL9_PUCGR</name>
<sequence length="143" mass="15693">MIPRSAEMGFQALFPGQKSGSVLFFTGSHTIDATTLGSMVLLVFVNNARLRRQASNSNQESPNTQKDTSIENLRDGDGDGEMAKSDASTRSTVYITSAYGHTNEDEGDRSSSGSEYEDEVEEQSQETYFDPGRFQQLDEAMGE</sequence>
<evidence type="ECO:0000313" key="6">
    <source>
        <dbReference type="Proteomes" id="UP000325313"/>
    </source>
</evidence>
<dbReference type="Proteomes" id="UP000325313">
    <property type="component" value="Unassembled WGS sequence"/>
</dbReference>
<keyword evidence="2" id="KW-0812">Transmembrane</keyword>
<comment type="caution">
    <text evidence="4">The sequence shown here is derived from an EMBL/GenBank/DDBJ whole genome shotgun (WGS) entry which is preliminary data.</text>
</comment>
<feature type="compositionally biased region" description="Basic and acidic residues" evidence="1">
    <location>
        <begin position="68"/>
        <end position="84"/>
    </location>
</feature>
<protein>
    <submittedName>
        <fullName evidence="4">Uncharacterized protein</fullName>
    </submittedName>
</protein>
<keyword evidence="2" id="KW-0472">Membrane</keyword>
<evidence type="ECO:0000256" key="1">
    <source>
        <dbReference type="SAM" id="MobiDB-lite"/>
    </source>
</evidence>